<evidence type="ECO:0000256" key="1">
    <source>
        <dbReference type="SAM" id="MobiDB-lite"/>
    </source>
</evidence>
<accession>A0A7J6TPC4</accession>
<evidence type="ECO:0000313" key="2">
    <source>
        <dbReference type="EMBL" id="KAF4747184.1"/>
    </source>
</evidence>
<dbReference type="Proteomes" id="UP000553632">
    <property type="component" value="Unassembled WGS sequence"/>
</dbReference>
<proteinExistence type="predicted"/>
<gene>
    <name evidence="2" type="ORF">FOZ63_001263</name>
</gene>
<dbReference type="EMBL" id="JABANO010009248">
    <property type="protein sequence ID" value="KAF4747184.1"/>
    <property type="molecule type" value="Genomic_DNA"/>
</dbReference>
<evidence type="ECO:0000313" key="3">
    <source>
        <dbReference type="Proteomes" id="UP000553632"/>
    </source>
</evidence>
<comment type="caution">
    <text evidence="2">The sequence shown here is derived from an EMBL/GenBank/DDBJ whole genome shotgun (WGS) entry which is preliminary data.</text>
</comment>
<reference evidence="2 3" key="1">
    <citation type="submission" date="2020-04" db="EMBL/GenBank/DDBJ databases">
        <title>Perkinsus olseni comparative genomics.</title>
        <authorList>
            <person name="Bogema D.R."/>
        </authorList>
    </citation>
    <scope>NUCLEOTIDE SEQUENCE [LARGE SCALE GENOMIC DNA]</scope>
    <source>
        <strain evidence="2 3">ATCC PRA-207</strain>
    </source>
</reference>
<sequence length="220" mass="24496">KVVPLEMGDFGDFPLVERRVHLARSLARLTVIGIVSAVTAFQGCGPQQCSVRSRMDPGNTINVYYEHDGAYPRINVLDTRCTTRGTVWKDALPLRTIGNFSTSCEEAAEVVRPTLEVVMNMACFDPIPEAKRTWRFCVFDTPSHRMAFEFWDGGRLAVTRVYCFASPEQWSNYALLVNPEGAVLNGAPEDECNEATAQKEDDLTKLGSGMCRPDGSSRHR</sequence>
<organism evidence="2 3">
    <name type="scientific">Perkinsus olseni</name>
    <name type="common">Perkinsus atlanticus</name>
    <dbReference type="NCBI Taxonomy" id="32597"/>
    <lineage>
        <taxon>Eukaryota</taxon>
        <taxon>Sar</taxon>
        <taxon>Alveolata</taxon>
        <taxon>Perkinsozoa</taxon>
        <taxon>Perkinsea</taxon>
        <taxon>Perkinsida</taxon>
        <taxon>Perkinsidae</taxon>
        <taxon>Perkinsus</taxon>
    </lineage>
</organism>
<protein>
    <submittedName>
        <fullName evidence="2">Uncharacterized protein</fullName>
    </submittedName>
</protein>
<keyword evidence="3" id="KW-1185">Reference proteome</keyword>
<feature type="region of interest" description="Disordered" evidence="1">
    <location>
        <begin position="195"/>
        <end position="220"/>
    </location>
</feature>
<dbReference type="AlphaFoldDB" id="A0A7J6TPC4"/>
<name>A0A7J6TPC4_PEROL</name>
<feature type="non-terminal residue" evidence="2">
    <location>
        <position position="1"/>
    </location>
</feature>